<dbReference type="Proteomes" id="UP000886667">
    <property type="component" value="Unassembled WGS sequence"/>
</dbReference>
<evidence type="ECO:0000313" key="1">
    <source>
        <dbReference type="EMBL" id="MCG7947466.1"/>
    </source>
</evidence>
<protein>
    <submittedName>
        <fullName evidence="1">Uncharacterized protein</fullName>
    </submittedName>
</protein>
<proteinExistence type="predicted"/>
<dbReference type="AlphaFoldDB" id="A0A9E4N464"/>
<comment type="caution">
    <text evidence="1">The sequence shown here is derived from an EMBL/GenBank/DDBJ whole genome shotgun (WGS) entry which is preliminary data.</text>
</comment>
<gene>
    <name evidence="1" type="ORF">JAZ07_14075</name>
</gene>
<dbReference type="EMBL" id="JAEPCM010000486">
    <property type="protein sequence ID" value="MCG7947466.1"/>
    <property type="molecule type" value="Genomic_DNA"/>
</dbReference>
<organism evidence="1 2">
    <name type="scientific">Candidatus Thiodiazotropha taylori</name>
    <dbReference type="NCBI Taxonomy" id="2792791"/>
    <lineage>
        <taxon>Bacteria</taxon>
        <taxon>Pseudomonadati</taxon>
        <taxon>Pseudomonadota</taxon>
        <taxon>Gammaproteobacteria</taxon>
        <taxon>Chromatiales</taxon>
        <taxon>Sedimenticolaceae</taxon>
        <taxon>Candidatus Thiodiazotropha</taxon>
    </lineage>
</organism>
<sequence length="100" mass="11341">MEERRVGGRPVPDTEIQAINQQQLHGLEILSKFGWKLVCVRSENDLNPAVILENRQNGILGTLETDGVLRLNSNLAIRRSRVFELKSMLSSFGQLLTRVR</sequence>
<name>A0A9E4N464_9GAMM</name>
<reference evidence="1" key="1">
    <citation type="journal article" date="2021" name="Proc. Natl. Acad. Sci. U.S.A.">
        <title>Global biogeography of chemosynthetic symbionts reveals both localized and globally distributed symbiont groups. .</title>
        <authorList>
            <person name="Osvatic J.T."/>
            <person name="Wilkins L.G.E."/>
            <person name="Leibrecht L."/>
            <person name="Leray M."/>
            <person name="Zauner S."/>
            <person name="Polzin J."/>
            <person name="Camacho Y."/>
            <person name="Gros O."/>
            <person name="van Gils J.A."/>
            <person name="Eisen J.A."/>
            <person name="Petersen J.M."/>
            <person name="Yuen B."/>
        </authorList>
    </citation>
    <scope>NUCLEOTIDE SEQUENCE</scope>
    <source>
        <strain evidence="1">MAGclacostrist064TRANS</strain>
    </source>
</reference>
<accession>A0A9E4N464</accession>
<evidence type="ECO:0000313" key="2">
    <source>
        <dbReference type="Proteomes" id="UP000886667"/>
    </source>
</evidence>